<dbReference type="RefSeq" id="WP_219042208.1">
    <property type="nucleotide sequence ID" value="NZ_JAHWDQ010000001.1"/>
</dbReference>
<organism evidence="1 2">
    <name type="scientific">Zhongshania aquimaris</name>
    <dbReference type="NCBI Taxonomy" id="2857107"/>
    <lineage>
        <taxon>Bacteria</taxon>
        <taxon>Pseudomonadati</taxon>
        <taxon>Pseudomonadota</taxon>
        <taxon>Gammaproteobacteria</taxon>
        <taxon>Cellvibrionales</taxon>
        <taxon>Spongiibacteraceae</taxon>
        <taxon>Zhongshania</taxon>
    </lineage>
</organism>
<accession>A0ABS6VNS8</accession>
<evidence type="ECO:0000313" key="2">
    <source>
        <dbReference type="Proteomes" id="UP001166291"/>
    </source>
</evidence>
<reference evidence="1" key="1">
    <citation type="submission" date="2021-07" db="EMBL/GenBank/DDBJ databases">
        <title>Zhongshania sp. CAU 1632 isolated from seawater.</title>
        <authorList>
            <person name="Kim W."/>
        </authorList>
    </citation>
    <scope>NUCLEOTIDE SEQUENCE</scope>
    <source>
        <strain evidence="1">CAU 1632</strain>
    </source>
</reference>
<sequence>MVDNSPVYFPDVTSSEWMAMPMPEGDSFDSQLAPYEFRKSGDGRAEARFETSSASQNGQNGLHGGFLAVRAEQVLYLPLYINRSVAFGRVVTIDMTLQFVGLAAVGGN</sequence>
<keyword evidence="2" id="KW-1185">Reference proteome</keyword>
<evidence type="ECO:0008006" key="3">
    <source>
        <dbReference type="Google" id="ProtNLM"/>
    </source>
</evidence>
<gene>
    <name evidence="1" type="ORF">KXJ70_04285</name>
</gene>
<name>A0ABS6VNS8_9GAMM</name>
<evidence type="ECO:0000313" key="1">
    <source>
        <dbReference type="EMBL" id="MBW2939977.1"/>
    </source>
</evidence>
<protein>
    <recommendedName>
        <fullName evidence="3">PaaI family thioesterase</fullName>
    </recommendedName>
</protein>
<dbReference type="EMBL" id="JAHWDQ010000001">
    <property type="protein sequence ID" value="MBW2939977.1"/>
    <property type="molecule type" value="Genomic_DNA"/>
</dbReference>
<dbReference type="Proteomes" id="UP001166291">
    <property type="component" value="Unassembled WGS sequence"/>
</dbReference>
<proteinExistence type="predicted"/>
<comment type="caution">
    <text evidence="1">The sequence shown here is derived from an EMBL/GenBank/DDBJ whole genome shotgun (WGS) entry which is preliminary data.</text>
</comment>